<comment type="caution">
    <text evidence="2">The sequence shown here is derived from an EMBL/GenBank/DDBJ whole genome shotgun (WGS) entry which is preliminary data.</text>
</comment>
<feature type="region of interest" description="Disordered" evidence="1">
    <location>
        <begin position="53"/>
        <end position="73"/>
    </location>
</feature>
<feature type="compositionally biased region" description="Gly residues" evidence="1">
    <location>
        <begin position="22"/>
        <end position="34"/>
    </location>
</feature>
<protein>
    <submittedName>
        <fullName evidence="2">Uncharacterized protein</fullName>
    </submittedName>
</protein>
<dbReference type="AlphaFoldDB" id="A0A0B2WJG3"/>
<proteinExistence type="predicted"/>
<dbReference type="Proteomes" id="UP000030816">
    <property type="component" value="Unassembled WGS sequence"/>
</dbReference>
<feature type="region of interest" description="Disordered" evidence="1">
    <location>
        <begin position="102"/>
        <end position="125"/>
    </location>
</feature>
<accession>A0A0B2WJG3</accession>
<organism evidence="2 3">
    <name type="scientific">Metarhizium album (strain ARSEF 1941)</name>
    <dbReference type="NCBI Taxonomy" id="1081103"/>
    <lineage>
        <taxon>Eukaryota</taxon>
        <taxon>Fungi</taxon>
        <taxon>Dikarya</taxon>
        <taxon>Ascomycota</taxon>
        <taxon>Pezizomycotina</taxon>
        <taxon>Sordariomycetes</taxon>
        <taxon>Hypocreomycetidae</taxon>
        <taxon>Hypocreales</taxon>
        <taxon>Clavicipitaceae</taxon>
        <taxon>Metarhizium</taxon>
    </lineage>
</organism>
<evidence type="ECO:0000313" key="3">
    <source>
        <dbReference type="Proteomes" id="UP000030816"/>
    </source>
</evidence>
<dbReference type="HOGENOM" id="CLU_1993127_0_0_1"/>
<dbReference type="GeneID" id="63742796"/>
<evidence type="ECO:0000313" key="2">
    <source>
        <dbReference type="EMBL" id="KHN93814.1"/>
    </source>
</evidence>
<reference evidence="2 3" key="1">
    <citation type="journal article" date="2014" name="Proc. Natl. Acad. Sci. U.S.A.">
        <title>Trajectory and genomic determinants of fungal-pathogen speciation and host adaptation.</title>
        <authorList>
            <person name="Hu X."/>
            <person name="Xiao G."/>
            <person name="Zheng P."/>
            <person name="Shang Y."/>
            <person name="Su Y."/>
            <person name="Zhang X."/>
            <person name="Liu X."/>
            <person name="Zhan S."/>
            <person name="St Leger R.J."/>
            <person name="Wang C."/>
        </authorList>
    </citation>
    <scope>NUCLEOTIDE SEQUENCE [LARGE SCALE GENOMIC DNA]</scope>
    <source>
        <strain evidence="2 3">ARSEF 1941</strain>
    </source>
</reference>
<gene>
    <name evidence="2" type="ORF">MAM_08341</name>
</gene>
<keyword evidence="3" id="KW-1185">Reference proteome</keyword>
<name>A0A0B2WJG3_METAS</name>
<feature type="compositionally biased region" description="Pro residues" evidence="1">
    <location>
        <begin position="54"/>
        <end position="63"/>
    </location>
</feature>
<evidence type="ECO:0000256" key="1">
    <source>
        <dbReference type="SAM" id="MobiDB-lite"/>
    </source>
</evidence>
<dbReference type="EMBL" id="AZHE01000051">
    <property type="protein sequence ID" value="KHN93814.1"/>
    <property type="molecule type" value="Genomic_DNA"/>
</dbReference>
<dbReference type="RefSeq" id="XP_040674880.1">
    <property type="nucleotide sequence ID" value="XM_040827139.1"/>
</dbReference>
<feature type="region of interest" description="Disordered" evidence="1">
    <location>
        <begin position="1"/>
        <end position="37"/>
    </location>
</feature>
<sequence>MSMPEQCQLQCRGPWRSRNRNRGGGGGGSGSGGQRRGEERLWCRQLCIKSWCAPPAPPPPPSPEAFDRDCDCDFDRDPLQSGESYSPAQCSSSFFWNTSSSYSVHHPHRGTSQAKLPKPFPPPSS</sequence>